<dbReference type="Proteomes" id="UP000515163">
    <property type="component" value="Unplaced"/>
</dbReference>
<keyword evidence="5" id="KW-0677">Repeat</keyword>
<feature type="transmembrane region" description="Helical" evidence="11">
    <location>
        <begin position="302"/>
        <end position="326"/>
    </location>
</feature>
<evidence type="ECO:0000256" key="3">
    <source>
        <dbReference type="ARBA" id="ARBA00022614"/>
    </source>
</evidence>
<protein>
    <submittedName>
        <fullName evidence="14">Probable glycoprotein hormone G-protein coupled receptor</fullName>
    </submittedName>
</protein>
<dbReference type="Pfam" id="PF00001">
    <property type="entry name" value="7tm_1"/>
    <property type="match status" value="1"/>
</dbReference>
<dbReference type="GO" id="GO:0008528">
    <property type="term" value="F:G protein-coupled peptide receptor activity"/>
    <property type="evidence" value="ECO:0007669"/>
    <property type="project" value="TreeGrafter"/>
</dbReference>
<keyword evidence="2" id="KW-1003">Cell membrane</keyword>
<dbReference type="GO" id="GO:0007189">
    <property type="term" value="P:adenylate cyclase-activating G protein-coupled receptor signaling pathway"/>
    <property type="evidence" value="ECO:0007669"/>
    <property type="project" value="TreeGrafter"/>
</dbReference>
<keyword evidence="7" id="KW-0297">G-protein coupled receptor</keyword>
<proteinExistence type="predicted"/>
<evidence type="ECO:0000256" key="9">
    <source>
        <dbReference type="ARBA" id="ARBA00023170"/>
    </source>
</evidence>
<evidence type="ECO:0000256" key="4">
    <source>
        <dbReference type="ARBA" id="ARBA00022692"/>
    </source>
</evidence>
<feature type="transmembrane region" description="Helical" evidence="11">
    <location>
        <begin position="394"/>
        <end position="419"/>
    </location>
</feature>
<feature type="transmembrane region" description="Helical" evidence="11">
    <location>
        <begin position="191"/>
        <end position="208"/>
    </location>
</feature>
<keyword evidence="8 11" id="KW-0472">Membrane</keyword>
<dbReference type="SUPFAM" id="SSF81321">
    <property type="entry name" value="Family A G protein-coupled receptor-like"/>
    <property type="match status" value="1"/>
</dbReference>
<evidence type="ECO:0000256" key="6">
    <source>
        <dbReference type="ARBA" id="ARBA00022989"/>
    </source>
</evidence>
<dbReference type="GO" id="GO:0009755">
    <property type="term" value="P:hormone-mediated signaling pathway"/>
    <property type="evidence" value="ECO:0007669"/>
    <property type="project" value="TreeGrafter"/>
</dbReference>
<evidence type="ECO:0000256" key="8">
    <source>
        <dbReference type="ARBA" id="ARBA00023136"/>
    </source>
</evidence>
<dbReference type="InterPro" id="IPR001611">
    <property type="entry name" value="Leu-rich_rpt"/>
</dbReference>
<dbReference type="InterPro" id="IPR032675">
    <property type="entry name" value="LRR_dom_sf"/>
</dbReference>
<accession>A0A6P8HKC6</accession>
<dbReference type="InterPro" id="IPR000276">
    <property type="entry name" value="GPCR_Rhodpsn"/>
</dbReference>
<evidence type="ECO:0000313" key="14">
    <source>
        <dbReference type="RefSeq" id="XP_031553147.1"/>
    </source>
</evidence>
<dbReference type="PROSITE" id="PS50262">
    <property type="entry name" value="G_PROTEIN_RECEP_F1_2"/>
    <property type="match status" value="1"/>
</dbReference>
<organism evidence="13 14">
    <name type="scientific">Actinia tenebrosa</name>
    <name type="common">Australian red waratah sea anemone</name>
    <dbReference type="NCBI Taxonomy" id="6105"/>
    <lineage>
        <taxon>Eukaryota</taxon>
        <taxon>Metazoa</taxon>
        <taxon>Cnidaria</taxon>
        <taxon>Anthozoa</taxon>
        <taxon>Hexacorallia</taxon>
        <taxon>Actiniaria</taxon>
        <taxon>Actiniidae</taxon>
        <taxon>Actinia</taxon>
    </lineage>
</organism>
<dbReference type="Gene3D" id="1.20.1070.10">
    <property type="entry name" value="Rhodopsin 7-helix transmembrane proteins"/>
    <property type="match status" value="1"/>
</dbReference>
<dbReference type="SUPFAM" id="SSF52058">
    <property type="entry name" value="L domain-like"/>
    <property type="match status" value="1"/>
</dbReference>
<keyword evidence="6 11" id="KW-1133">Transmembrane helix</keyword>
<evidence type="ECO:0000313" key="13">
    <source>
        <dbReference type="Proteomes" id="UP000515163"/>
    </source>
</evidence>
<keyword evidence="3" id="KW-0433">Leucine-rich repeat</keyword>
<evidence type="ECO:0000256" key="10">
    <source>
        <dbReference type="ARBA" id="ARBA00023224"/>
    </source>
</evidence>
<dbReference type="PANTHER" id="PTHR24372:SF77">
    <property type="entry name" value="G-PROTEIN COUPLED RECEPTORS FAMILY 1 PROFILE DOMAIN-CONTAINING PROTEIN"/>
    <property type="match status" value="1"/>
</dbReference>
<evidence type="ECO:0000259" key="12">
    <source>
        <dbReference type="PROSITE" id="PS50262"/>
    </source>
</evidence>
<dbReference type="KEGG" id="aten:116290282"/>
<evidence type="ECO:0000256" key="7">
    <source>
        <dbReference type="ARBA" id="ARBA00023040"/>
    </source>
</evidence>
<dbReference type="OrthoDB" id="635273at2759"/>
<dbReference type="FunCoup" id="A0A6P8HKC6">
    <property type="interactions" value="314"/>
</dbReference>
<evidence type="ECO:0000256" key="5">
    <source>
        <dbReference type="ARBA" id="ARBA00022737"/>
    </source>
</evidence>
<dbReference type="GO" id="GO:0005886">
    <property type="term" value="C:plasma membrane"/>
    <property type="evidence" value="ECO:0007669"/>
    <property type="project" value="UniProtKB-SubCell"/>
</dbReference>
<dbReference type="InParanoid" id="A0A6P8HKC6"/>
<keyword evidence="9 14" id="KW-0675">Receptor</keyword>
<dbReference type="Gene3D" id="3.80.10.10">
    <property type="entry name" value="Ribonuclease Inhibitor"/>
    <property type="match status" value="1"/>
</dbReference>
<reference evidence="14" key="1">
    <citation type="submission" date="2025-08" db="UniProtKB">
        <authorList>
            <consortium name="RefSeq"/>
        </authorList>
    </citation>
    <scope>IDENTIFICATION</scope>
</reference>
<feature type="transmembrane region" description="Helical" evidence="11">
    <location>
        <begin position="439"/>
        <end position="458"/>
    </location>
</feature>
<feature type="transmembrane region" description="Helical" evidence="11">
    <location>
        <begin position="229"/>
        <end position="250"/>
    </location>
</feature>
<keyword evidence="4 11" id="KW-0812">Transmembrane</keyword>
<keyword evidence="10" id="KW-0807">Transducer</keyword>
<dbReference type="PANTHER" id="PTHR24372">
    <property type="entry name" value="GLYCOPROTEIN HORMONE RECEPTOR"/>
    <property type="match status" value="1"/>
</dbReference>
<evidence type="ECO:0000256" key="1">
    <source>
        <dbReference type="ARBA" id="ARBA00004651"/>
    </source>
</evidence>
<feature type="transmembrane region" description="Helical" evidence="11">
    <location>
        <begin position="262"/>
        <end position="281"/>
    </location>
</feature>
<evidence type="ECO:0000256" key="11">
    <source>
        <dbReference type="SAM" id="Phobius"/>
    </source>
</evidence>
<dbReference type="AlphaFoldDB" id="A0A6P8HKC6"/>
<dbReference type="PRINTS" id="PR00237">
    <property type="entry name" value="GPCRRHODOPSN"/>
</dbReference>
<gene>
    <name evidence="14" type="primary">LOC116290282</name>
</gene>
<keyword evidence="13" id="KW-1185">Reference proteome</keyword>
<dbReference type="InterPro" id="IPR017452">
    <property type="entry name" value="GPCR_Rhodpsn_7TM"/>
</dbReference>
<feature type="domain" description="G-protein coupled receptors family 1 profile" evidence="12">
    <location>
        <begin position="198"/>
        <end position="456"/>
    </location>
</feature>
<dbReference type="GeneID" id="116290282"/>
<comment type="subcellular location">
    <subcellularLocation>
        <location evidence="1">Cell membrane</location>
        <topology evidence="1">Multi-pass membrane protein</topology>
    </subcellularLocation>
</comment>
<sequence length="501" mass="57616">MVCRIKEVREVQTLILEPKNVSSFSLANNNIQTLSYEAFCGLNNLTVLNISMNPIHTSTGNITGLFPSLSLLDATGIVDWKPEKHLFQLRMLQQILHLTWSRDCQNCIFYRANDTYSTEYSFINLDTCYVFYYNATNLSPIVRFLSNTSFKVRECLNTDKCQLSRYRWTRVKTENHCWEETVLGMNLQSCLGYLGALVNLVVISNILASKILRKNISMLFVCNMAVSDFILSIFTIIITVFLNSVSFAFVDGNAEFFCWKVGFLWMLGQGGAVITSFSLTLERYLVIVYSLNPDIRITRKMAAILIVVCWIVALLITAYALYFNFYKYTFVCIPLRFQFDPRHFHVSMFAFVVGAIAIILYLISFAFYIHIFITVRKAAQNAGVKRESKLAKRIALLVFSNVFFFVLPALILAAAMVFGLHLKMVQNTDKVVFELIAKVLPVFSLSLNSFLNPFLHAFRNDRFTQALKERFRFVRQEVRSILPERFSTSTRVRPETRTTKT</sequence>
<evidence type="ECO:0000256" key="2">
    <source>
        <dbReference type="ARBA" id="ARBA00022475"/>
    </source>
</evidence>
<dbReference type="Pfam" id="PF13855">
    <property type="entry name" value="LRR_8"/>
    <property type="match status" value="1"/>
</dbReference>
<feature type="transmembrane region" description="Helical" evidence="11">
    <location>
        <begin position="346"/>
        <end position="373"/>
    </location>
</feature>
<name>A0A6P8HKC6_ACTTE</name>
<dbReference type="RefSeq" id="XP_031553147.1">
    <property type="nucleotide sequence ID" value="XM_031697287.1"/>
</dbReference>